<feature type="domain" description="Agenet" evidence="2">
    <location>
        <begin position="76"/>
        <end position="131"/>
    </location>
</feature>
<feature type="compositionally biased region" description="Low complexity" evidence="1">
    <location>
        <begin position="164"/>
        <end position="188"/>
    </location>
</feature>
<feature type="compositionally biased region" description="Low complexity" evidence="1">
    <location>
        <begin position="515"/>
        <end position="538"/>
    </location>
</feature>
<dbReference type="OrthoDB" id="515943at2759"/>
<dbReference type="SMART" id="SM00743">
    <property type="entry name" value="Agenet"/>
    <property type="match status" value="2"/>
</dbReference>
<feature type="region of interest" description="Disordered" evidence="1">
    <location>
        <begin position="320"/>
        <end position="496"/>
    </location>
</feature>
<dbReference type="EMBL" id="GL433855">
    <property type="protein sequence ID" value="EFN52594.1"/>
    <property type="molecule type" value="Genomic_DNA"/>
</dbReference>
<feature type="compositionally biased region" description="Low complexity" evidence="1">
    <location>
        <begin position="195"/>
        <end position="252"/>
    </location>
</feature>
<dbReference type="InParanoid" id="E1ZNE7"/>
<feature type="compositionally biased region" description="Gly residues" evidence="1">
    <location>
        <begin position="557"/>
        <end position="577"/>
    </location>
</feature>
<dbReference type="AlphaFoldDB" id="E1ZNE7"/>
<feature type="domain" description="Agenet" evidence="2">
    <location>
        <begin position="1"/>
        <end position="70"/>
    </location>
</feature>
<dbReference type="KEGG" id="cvr:CHLNCDRAFT_138621"/>
<organism evidence="4">
    <name type="scientific">Chlorella variabilis</name>
    <name type="common">Green alga</name>
    <dbReference type="NCBI Taxonomy" id="554065"/>
    <lineage>
        <taxon>Eukaryota</taxon>
        <taxon>Viridiplantae</taxon>
        <taxon>Chlorophyta</taxon>
        <taxon>core chlorophytes</taxon>
        <taxon>Trebouxiophyceae</taxon>
        <taxon>Chlorellales</taxon>
        <taxon>Chlorellaceae</taxon>
        <taxon>Chlorella clade</taxon>
        <taxon>Chlorella</taxon>
    </lineage>
</organism>
<evidence type="ECO:0000259" key="2">
    <source>
        <dbReference type="SMART" id="SM00743"/>
    </source>
</evidence>
<feature type="region of interest" description="Disordered" evidence="1">
    <location>
        <begin position="157"/>
        <end position="294"/>
    </location>
</feature>
<dbReference type="SUPFAM" id="SSF81995">
    <property type="entry name" value="beta-sandwich domain of Sec23/24"/>
    <property type="match status" value="1"/>
</dbReference>
<keyword evidence="4" id="KW-1185">Reference proteome</keyword>
<feature type="compositionally biased region" description="Low complexity" evidence="1">
    <location>
        <begin position="381"/>
        <end position="400"/>
    </location>
</feature>
<accession>E1ZNE7</accession>
<dbReference type="InterPro" id="IPR014002">
    <property type="entry name" value="Agenet_dom_plant"/>
</dbReference>
<proteinExistence type="predicted"/>
<name>E1ZNE7_CHLVA</name>
<evidence type="ECO:0000313" key="3">
    <source>
        <dbReference type="EMBL" id="EFN52594.1"/>
    </source>
</evidence>
<feature type="compositionally biased region" description="Pro residues" evidence="1">
    <location>
        <begin position="334"/>
        <end position="345"/>
    </location>
</feature>
<dbReference type="GO" id="GO:0003676">
    <property type="term" value="F:nucleic acid binding"/>
    <property type="evidence" value="ECO:0007669"/>
    <property type="project" value="InterPro"/>
</dbReference>
<dbReference type="GeneID" id="17352018"/>
<reference evidence="3 4" key="1">
    <citation type="journal article" date="2010" name="Plant Cell">
        <title>The Chlorella variabilis NC64A genome reveals adaptation to photosymbiosis, coevolution with viruses, and cryptic sex.</title>
        <authorList>
            <person name="Blanc G."/>
            <person name="Duncan G."/>
            <person name="Agarkova I."/>
            <person name="Borodovsky M."/>
            <person name="Gurnon J."/>
            <person name="Kuo A."/>
            <person name="Lindquist E."/>
            <person name="Lucas S."/>
            <person name="Pangilinan J."/>
            <person name="Polle J."/>
            <person name="Salamov A."/>
            <person name="Terry A."/>
            <person name="Yamada T."/>
            <person name="Dunigan D.D."/>
            <person name="Grigoriev I.V."/>
            <person name="Claverie J.M."/>
            <person name="Van Etten J.L."/>
        </authorList>
    </citation>
    <scope>NUCLEOTIDE SEQUENCE [LARGE SCALE GENOMIC DNA]</scope>
    <source>
        <strain evidence="3 4">NC64A</strain>
    </source>
</reference>
<feature type="region of interest" description="Disordered" evidence="1">
    <location>
        <begin position="515"/>
        <end position="678"/>
    </location>
</feature>
<feature type="compositionally biased region" description="Low complexity" evidence="1">
    <location>
        <begin position="596"/>
        <end position="609"/>
    </location>
</feature>
<feature type="compositionally biased region" description="Basic and acidic residues" evidence="1">
    <location>
        <begin position="543"/>
        <end position="556"/>
    </location>
</feature>
<sequence length="1160" mass="123909">MKWREGDAVEVGGDPEEEGWEGSWWGAVLLKAKKKRAKVRYDEMLDEGGKDKLVEEVDASRLRPKCPDDSLAVPLSRRMPGDPIDCWHEDGWWEGYVHRVFDDHLTVYFPASQEEYDDIYPPTRPRPDPEAHRVRTGKNWDAEQQAWVPRPRRAFKGARNLRTGPPAAGAVALAAARRGAPPSSSSSSSEDDGEPLLSRLSAQKSKQQQKPQQQQQQKQQQQQQKQQQQQQQQKQQQQAPGASRRPPAAGGRPPSPADVAARAAESLQRAAAGAAAAKSKMEAAKPAAPAAAAAPALERLVSEPAEASVQAAKTSVVDLIATLDDSEEDEGTAAPPPAAAAPAPPKQAAAPPAASPRTAPAAQPPPAAGGASAPAAPPGPVQGQQQVPAAQEPMPQKGVGKPPPQQQQQAKKRKKDAQPDQQQQQQLALERKPSQAAGKRKLLPLEPADLEFKTGPARPPPQRQLQRKQDEQQAQQAQQAQQQPDSARAERAQAAAALPPAMRGPIMLAASASIAAAAAAGANRKAAPAAKQKRTAAAQEGDAQLKRQLSDSRLDRAGGGAGRAAGGGGGGGGGGGLFIIPKRVEYGSGGGPTLDPSPRSATAAARPQPGQKRRRAEGGAAAAAGGRAPRWRDDDAAAAAAAPSPRVAGAPPPIIPKVQQRQQRRPRQQLPPAEELDYDPDFPTTFCLDNLPACVSSLVLEEALAGLGLQGFKSVHVVSVPLDSGDRMAGYAVLRFQSPAWAHRQLRSLCILTPTCPVPRPLLLHEPRIRKEYGWGPEARLPGHFPLDYAANQHFAQPSSIEFDLALDWRQLLGVLAAAKQGLCREQAGELAQLLAAFVKESGQPEPSLDLGRLLLPGEAEAAAPPAADPPASHPQPLWRKVFRRGRAGAAATPPADAAGGPASSCVWLSGVPVAVGEDTLKEVFRQFGFPQKAVLVLDPVTRRPSSHAVLWMESQQRARDLNLRDMVFMLNGTPRAVDATLAVPGPPRGSQSTYDRALRCVFGADDSELEGHISFVEVPDELLLAGGGAKPAERAAISLRRLLLAHRKEQAELAREKQVRQAELDERQRKQLNDERFKLGRLAQMQLQNGPDGKTLLQYLLERHGLRGLKVYRNKDAGKLAAMAAAEQRRRAMGGTQRDARGVALAPLPQHRAQAQRAG</sequence>
<dbReference type="CDD" id="cd20403">
    <property type="entry name" value="Tudor_Agenet_FMRP-like_rpt2"/>
    <property type="match status" value="1"/>
</dbReference>
<feature type="region of interest" description="Disordered" evidence="1">
    <location>
        <begin position="1130"/>
        <end position="1160"/>
    </location>
</feature>
<dbReference type="Proteomes" id="UP000008141">
    <property type="component" value="Unassembled WGS sequence"/>
</dbReference>
<feature type="compositionally biased region" description="Low complexity" evidence="1">
    <location>
        <begin position="618"/>
        <end position="628"/>
    </location>
</feature>
<feature type="compositionally biased region" description="Low complexity" evidence="1">
    <location>
        <begin position="637"/>
        <end position="649"/>
    </location>
</feature>
<dbReference type="InterPro" id="IPR012677">
    <property type="entry name" value="Nucleotide-bd_a/b_plait_sf"/>
</dbReference>
<dbReference type="RefSeq" id="XP_005844696.1">
    <property type="nucleotide sequence ID" value="XM_005844634.1"/>
</dbReference>
<protein>
    <recommendedName>
        <fullName evidence="2">Agenet domain-containing protein</fullName>
    </recommendedName>
</protein>
<feature type="compositionally biased region" description="Low complexity" evidence="1">
    <location>
        <begin position="346"/>
        <end position="361"/>
    </location>
</feature>
<dbReference type="InterPro" id="IPR008395">
    <property type="entry name" value="Agenet-like_dom"/>
</dbReference>
<dbReference type="Pfam" id="PF05641">
    <property type="entry name" value="Agenet"/>
    <property type="match status" value="1"/>
</dbReference>
<dbReference type="PANTHER" id="PTHR31917">
    <property type="entry name" value="AGENET DOMAIN-CONTAINING PROTEIN-RELATED"/>
    <property type="match status" value="1"/>
</dbReference>
<feature type="compositionally biased region" description="Low complexity" evidence="1">
    <location>
        <begin position="260"/>
        <end position="294"/>
    </location>
</feature>
<feature type="compositionally biased region" description="Low complexity" evidence="1">
    <location>
        <begin position="472"/>
        <end position="483"/>
    </location>
</feature>
<evidence type="ECO:0000256" key="1">
    <source>
        <dbReference type="SAM" id="MobiDB-lite"/>
    </source>
</evidence>
<dbReference type="Gene3D" id="3.30.70.330">
    <property type="match status" value="1"/>
</dbReference>
<dbReference type="SUPFAM" id="SSF54928">
    <property type="entry name" value="RNA-binding domain, RBD"/>
    <property type="match status" value="1"/>
</dbReference>
<evidence type="ECO:0000313" key="4">
    <source>
        <dbReference type="Proteomes" id="UP000008141"/>
    </source>
</evidence>
<gene>
    <name evidence="3" type="ORF">CHLNCDRAFT_138621</name>
</gene>
<feature type="compositionally biased region" description="Basic and acidic residues" evidence="1">
    <location>
        <begin position="125"/>
        <end position="141"/>
    </location>
</feature>
<dbReference type="InterPro" id="IPR035979">
    <property type="entry name" value="RBD_domain_sf"/>
</dbReference>
<dbReference type="PANTHER" id="PTHR31917:SF147">
    <property type="entry name" value="AGENET DOMAIN-CONTAINING PROTEIN"/>
    <property type="match status" value="1"/>
</dbReference>
<feature type="region of interest" description="Disordered" evidence="1">
    <location>
        <begin position="116"/>
        <end position="145"/>
    </location>
</feature>